<evidence type="ECO:0000259" key="4">
    <source>
        <dbReference type="PROSITE" id="PS50113"/>
    </source>
</evidence>
<keyword evidence="7" id="KW-1185">Reference proteome</keyword>
<dbReference type="InterPro" id="IPR000700">
    <property type="entry name" value="PAS-assoc_C"/>
</dbReference>
<dbReference type="PANTHER" id="PTHR45138:SF9">
    <property type="entry name" value="DIGUANYLATE CYCLASE DGCM-RELATED"/>
    <property type="match status" value="1"/>
</dbReference>
<evidence type="ECO:0000313" key="7">
    <source>
        <dbReference type="Proteomes" id="UP000252479"/>
    </source>
</evidence>
<dbReference type="InterPro" id="IPR013656">
    <property type="entry name" value="PAS_4"/>
</dbReference>
<evidence type="ECO:0000259" key="5">
    <source>
        <dbReference type="PROSITE" id="PS50887"/>
    </source>
</evidence>
<dbReference type="InterPro" id="IPR043128">
    <property type="entry name" value="Rev_trsase/Diguanyl_cyclase"/>
</dbReference>
<proteinExistence type="predicted"/>
<dbReference type="OrthoDB" id="9812260at2"/>
<dbReference type="InterPro" id="IPR035965">
    <property type="entry name" value="PAS-like_dom_sf"/>
</dbReference>
<dbReference type="Gene3D" id="3.30.450.20">
    <property type="entry name" value="PAS domain"/>
    <property type="match status" value="1"/>
</dbReference>
<dbReference type="GeneID" id="303187752"/>
<dbReference type="AlphaFoldDB" id="A0A368LKY5"/>
<dbReference type="InterPro" id="IPR000160">
    <property type="entry name" value="GGDEF_dom"/>
</dbReference>
<feature type="domain" description="PAC" evidence="4">
    <location>
        <begin position="157"/>
        <end position="213"/>
    </location>
</feature>
<dbReference type="SUPFAM" id="SSF55785">
    <property type="entry name" value="PYP-like sensor domain (PAS domain)"/>
    <property type="match status" value="1"/>
</dbReference>
<comment type="caution">
    <text evidence="6">The sequence shown here is derived from an EMBL/GenBank/DDBJ whole genome shotgun (WGS) entry which is preliminary data.</text>
</comment>
<dbReference type="NCBIfam" id="TIGR00254">
    <property type="entry name" value="GGDEF"/>
    <property type="match status" value="1"/>
</dbReference>
<dbReference type="GO" id="GO:0052621">
    <property type="term" value="F:diguanylate cyclase activity"/>
    <property type="evidence" value="ECO:0007669"/>
    <property type="project" value="UniProtKB-EC"/>
</dbReference>
<sequence length="403" mass="45021">MERKEEGCASLEVDISSGRSTHKRWTTTIDGESCLLETHISPLMGPDGVAIGMLGISHDVTDWFTMQKSFSAEMDKRQTLEIELAQRETLLQSILSASPDPIAIFNENRVHEACNQPYADSLGVASISTLLGRRLDEVLPESLVGRFTKSDLEVLEKGRTLRFIDMVNRKNGETIWYDVLKAPYVDPVSTTTGCLLIARDVSERFLAEQKLATANAELEKLSFFDGLTNISNRRRLDNQLNALWALHLRQQSPLTIMICDIDYFKSFNDHYGHQRGDEALIKVAEAFSKVTQRGADLVARYSGEVFVFLLPETEMPGCMVIADKIHQAVADLNIPHEYSPISNQLTISLGLTTIIPQREIYPEFTLDLAGKALYAAKNAGRNQTQISVYKPSDDFSSKDGRGE</sequence>
<feature type="domain" description="GGDEF" evidence="5">
    <location>
        <begin position="252"/>
        <end position="389"/>
    </location>
</feature>
<gene>
    <name evidence="6" type="ORF">CIK83_02425</name>
</gene>
<dbReference type="NCBIfam" id="TIGR00229">
    <property type="entry name" value="sensory_box"/>
    <property type="match status" value="1"/>
</dbReference>
<dbReference type="PROSITE" id="PS50113">
    <property type="entry name" value="PAC"/>
    <property type="match status" value="1"/>
</dbReference>
<dbReference type="InterPro" id="IPR000014">
    <property type="entry name" value="PAS"/>
</dbReference>
<dbReference type="InterPro" id="IPR029787">
    <property type="entry name" value="Nucleotide_cyclase"/>
</dbReference>
<reference evidence="6 7" key="1">
    <citation type="journal article" date="2017" name="Elife">
        <title>Extensive horizontal gene transfer in cheese-associated bacteria.</title>
        <authorList>
            <person name="Bonham K.S."/>
            <person name="Wolfe B.E."/>
            <person name="Dutton R.J."/>
        </authorList>
    </citation>
    <scope>NUCLEOTIDE SEQUENCE [LARGE SCALE GENOMIC DNA]</scope>
    <source>
        <strain evidence="6 7">JB196</strain>
    </source>
</reference>
<name>A0A368LKY5_9VIBR</name>
<protein>
    <recommendedName>
        <fullName evidence="2">diguanylate cyclase</fullName>
        <ecNumber evidence="2">2.7.7.65</ecNumber>
    </recommendedName>
</protein>
<dbReference type="GO" id="GO:0043709">
    <property type="term" value="P:cell adhesion involved in single-species biofilm formation"/>
    <property type="evidence" value="ECO:0007669"/>
    <property type="project" value="TreeGrafter"/>
</dbReference>
<dbReference type="Pfam" id="PF13426">
    <property type="entry name" value="PAS_9"/>
    <property type="match status" value="1"/>
</dbReference>
<dbReference type="InterPro" id="IPR050469">
    <property type="entry name" value="Diguanylate_Cyclase"/>
</dbReference>
<evidence type="ECO:0000256" key="1">
    <source>
        <dbReference type="ARBA" id="ARBA00001946"/>
    </source>
</evidence>
<evidence type="ECO:0000256" key="3">
    <source>
        <dbReference type="ARBA" id="ARBA00034247"/>
    </source>
</evidence>
<dbReference type="Gene3D" id="3.30.70.270">
    <property type="match status" value="1"/>
</dbReference>
<dbReference type="PANTHER" id="PTHR45138">
    <property type="entry name" value="REGULATORY COMPONENTS OF SENSORY TRANSDUCTION SYSTEM"/>
    <property type="match status" value="1"/>
</dbReference>
<dbReference type="FunFam" id="3.30.70.270:FF:000001">
    <property type="entry name" value="Diguanylate cyclase domain protein"/>
    <property type="match status" value="1"/>
</dbReference>
<dbReference type="EMBL" id="QPGL01000001">
    <property type="protein sequence ID" value="RCS72560.1"/>
    <property type="molecule type" value="Genomic_DNA"/>
</dbReference>
<accession>A0A368LKY5</accession>
<dbReference type="SUPFAM" id="SSF55073">
    <property type="entry name" value="Nucleotide cyclase"/>
    <property type="match status" value="1"/>
</dbReference>
<dbReference type="PROSITE" id="PS50887">
    <property type="entry name" value="GGDEF"/>
    <property type="match status" value="1"/>
</dbReference>
<comment type="catalytic activity">
    <reaction evidence="3">
        <text>2 GTP = 3',3'-c-di-GMP + 2 diphosphate</text>
        <dbReference type="Rhea" id="RHEA:24898"/>
        <dbReference type="ChEBI" id="CHEBI:33019"/>
        <dbReference type="ChEBI" id="CHEBI:37565"/>
        <dbReference type="ChEBI" id="CHEBI:58805"/>
        <dbReference type="EC" id="2.7.7.65"/>
    </reaction>
</comment>
<evidence type="ECO:0000256" key="2">
    <source>
        <dbReference type="ARBA" id="ARBA00012528"/>
    </source>
</evidence>
<comment type="cofactor">
    <cofactor evidence="1">
        <name>Mg(2+)</name>
        <dbReference type="ChEBI" id="CHEBI:18420"/>
    </cofactor>
</comment>
<organism evidence="6 7">
    <name type="scientific">Vibrio casei</name>
    <dbReference type="NCBI Taxonomy" id="673372"/>
    <lineage>
        <taxon>Bacteria</taxon>
        <taxon>Pseudomonadati</taxon>
        <taxon>Pseudomonadota</taxon>
        <taxon>Gammaproteobacteria</taxon>
        <taxon>Vibrionales</taxon>
        <taxon>Vibrionaceae</taxon>
        <taxon>Vibrio</taxon>
    </lineage>
</organism>
<evidence type="ECO:0000313" key="6">
    <source>
        <dbReference type="EMBL" id="RCS72560.1"/>
    </source>
</evidence>
<dbReference type="GO" id="GO:1902201">
    <property type="term" value="P:negative regulation of bacterial-type flagellum-dependent cell motility"/>
    <property type="evidence" value="ECO:0007669"/>
    <property type="project" value="TreeGrafter"/>
</dbReference>
<dbReference type="SMART" id="SM00267">
    <property type="entry name" value="GGDEF"/>
    <property type="match status" value="1"/>
</dbReference>
<dbReference type="GO" id="GO:0005886">
    <property type="term" value="C:plasma membrane"/>
    <property type="evidence" value="ECO:0007669"/>
    <property type="project" value="TreeGrafter"/>
</dbReference>
<dbReference type="Pfam" id="PF08448">
    <property type="entry name" value="PAS_4"/>
    <property type="match status" value="1"/>
</dbReference>
<dbReference type="Proteomes" id="UP000252479">
    <property type="component" value="Unassembled WGS sequence"/>
</dbReference>
<dbReference type="RefSeq" id="WP_086961823.1">
    <property type="nucleotide sequence ID" value="NZ_AP018680.1"/>
</dbReference>
<dbReference type="EC" id="2.7.7.65" evidence="2"/>
<dbReference type="CDD" id="cd01949">
    <property type="entry name" value="GGDEF"/>
    <property type="match status" value="1"/>
</dbReference>
<dbReference type="Pfam" id="PF00990">
    <property type="entry name" value="GGDEF"/>
    <property type="match status" value="1"/>
</dbReference>